<sequence length="85" mass="9767">MWSTRHWCCEKGFVLNTIGFATGIRGFQGRSRPFVNGQNFKCSKSRTVEIFKVKYQYLEVASKTVDVGEQEIMTVCALQHMKQVT</sequence>
<evidence type="ECO:0000313" key="1">
    <source>
        <dbReference type="Proteomes" id="UP000046395"/>
    </source>
</evidence>
<protein>
    <submittedName>
        <fullName evidence="2">Uncharacterized protein</fullName>
    </submittedName>
</protein>
<keyword evidence="1" id="KW-1185">Reference proteome</keyword>
<accession>A0A5S6QS45</accession>
<evidence type="ECO:0000313" key="2">
    <source>
        <dbReference type="WBParaSite" id="TMUE_2000009969.1"/>
    </source>
</evidence>
<dbReference type="AlphaFoldDB" id="A0A5S6QS45"/>
<name>A0A5S6QS45_TRIMR</name>
<organism evidence="1 2">
    <name type="scientific">Trichuris muris</name>
    <name type="common">Mouse whipworm</name>
    <dbReference type="NCBI Taxonomy" id="70415"/>
    <lineage>
        <taxon>Eukaryota</taxon>
        <taxon>Metazoa</taxon>
        <taxon>Ecdysozoa</taxon>
        <taxon>Nematoda</taxon>
        <taxon>Enoplea</taxon>
        <taxon>Dorylaimia</taxon>
        <taxon>Trichinellida</taxon>
        <taxon>Trichuridae</taxon>
        <taxon>Trichuris</taxon>
    </lineage>
</organism>
<dbReference type="WBParaSite" id="TMUE_2000009969.1">
    <property type="protein sequence ID" value="TMUE_2000009969.1"/>
    <property type="gene ID" value="WBGene00294398"/>
</dbReference>
<proteinExistence type="predicted"/>
<reference evidence="2" key="1">
    <citation type="submission" date="2019-12" db="UniProtKB">
        <authorList>
            <consortium name="WormBaseParasite"/>
        </authorList>
    </citation>
    <scope>IDENTIFICATION</scope>
</reference>
<dbReference type="Proteomes" id="UP000046395">
    <property type="component" value="Unassembled WGS sequence"/>
</dbReference>